<dbReference type="RefSeq" id="WP_005031718.1">
    <property type="nucleotide sequence ID" value="NZ_KB849756.1"/>
</dbReference>
<accession>N9EVB0</accession>
<dbReference type="EMBL" id="APQG01000026">
    <property type="protein sequence ID" value="ENV96618.1"/>
    <property type="molecule type" value="Genomic_DNA"/>
</dbReference>
<evidence type="ECO:0000313" key="2">
    <source>
        <dbReference type="Proteomes" id="UP000013251"/>
    </source>
</evidence>
<dbReference type="HOGENOM" id="CLU_2662653_0_0_6"/>
<gene>
    <name evidence="1" type="ORF">F938_02179</name>
</gene>
<comment type="caution">
    <text evidence="1">The sequence shown here is derived from an EMBL/GenBank/DDBJ whole genome shotgun (WGS) entry which is preliminary data.</text>
</comment>
<protein>
    <submittedName>
        <fullName evidence="1">Uncharacterized protein</fullName>
    </submittedName>
</protein>
<evidence type="ECO:0000313" key="1">
    <source>
        <dbReference type="EMBL" id="ENV96618.1"/>
    </source>
</evidence>
<dbReference type="OrthoDB" id="9801077at2"/>
<reference evidence="1 2" key="1">
    <citation type="submission" date="2013-02" db="EMBL/GenBank/DDBJ databases">
        <title>The Genome Sequence of Acinetobacter bereziniae CIP 70.12.</title>
        <authorList>
            <consortium name="The Broad Institute Genome Sequencing Platform"/>
            <consortium name="The Broad Institute Genome Sequencing Center for Infectious Disease"/>
            <person name="Cerqueira G."/>
            <person name="Feldgarden M."/>
            <person name="Courvalin P."/>
            <person name="Perichon B."/>
            <person name="Grillot-Courvalin C."/>
            <person name="Clermont D."/>
            <person name="Rocha E."/>
            <person name="Yoon E.-J."/>
            <person name="Nemec A."/>
            <person name="Walker B."/>
            <person name="Young S.K."/>
            <person name="Zeng Q."/>
            <person name="Gargeya S."/>
            <person name="Fitzgerald M."/>
            <person name="Haas B."/>
            <person name="Abouelleil A."/>
            <person name="Alvarado L."/>
            <person name="Arachchi H.M."/>
            <person name="Berlin A.M."/>
            <person name="Chapman S.B."/>
            <person name="Dewar J."/>
            <person name="Goldberg J."/>
            <person name="Griggs A."/>
            <person name="Gujja S."/>
            <person name="Hansen M."/>
            <person name="Howarth C."/>
            <person name="Imamovic A."/>
            <person name="Larimer J."/>
            <person name="McCowan C."/>
            <person name="Murphy C."/>
            <person name="Neiman D."/>
            <person name="Pearson M."/>
            <person name="Priest M."/>
            <person name="Roberts A."/>
            <person name="Saif S."/>
            <person name="Shea T."/>
            <person name="Sisk P."/>
            <person name="Sykes S."/>
            <person name="Wortman J."/>
            <person name="Nusbaum C."/>
            <person name="Birren B."/>
        </authorList>
    </citation>
    <scope>NUCLEOTIDE SEQUENCE [LARGE SCALE GENOMIC DNA]</scope>
    <source>
        <strain evidence="1 2">CIP 70.12</strain>
    </source>
</reference>
<dbReference type="Proteomes" id="UP000013251">
    <property type="component" value="Unassembled WGS sequence"/>
</dbReference>
<proteinExistence type="predicted"/>
<organism evidence="1 2">
    <name type="scientific">Acinetobacter bereziniae LMG 1003 = CIP 70.12</name>
    <dbReference type="NCBI Taxonomy" id="981324"/>
    <lineage>
        <taxon>Bacteria</taxon>
        <taxon>Pseudomonadati</taxon>
        <taxon>Pseudomonadota</taxon>
        <taxon>Gammaproteobacteria</taxon>
        <taxon>Moraxellales</taxon>
        <taxon>Moraxellaceae</taxon>
        <taxon>Acinetobacter</taxon>
    </lineage>
</organism>
<keyword evidence="2" id="KW-1185">Reference proteome</keyword>
<name>N9EVB0_ACIBZ</name>
<sequence>MQSIEKKALLAEINFEISKLKDYDPTIQIIDVSVNANGLIDYFLSNQYESPKLFLALEYMEQIDHIFQGKYNRIY</sequence>
<dbReference type="AlphaFoldDB" id="N9EVB0"/>
<dbReference type="GeneID" id="69462682"/>